<feature type="non-terminal residue" evidence="1">
    <location>
        <position position="50"/>
    </location>
</feature>
<dbReference type="AlphaFoldDB" id="A0A382QPL8"/>
<dbReference type="EMBL" id="UINC01116000">
    <property type="protein sequence ID" value="SVC87433.1"/>
    <property type="molecule type" value="Genomic_DNA"/>
</dbReference>
<organism evidence="1">
    <name type="scientific">marine metagenome</name>
    <dbReference type="NCBI Taxonomy" id="408172"/>
    <lineage>
        <taxon>unclassified sequences</taxon>
        <taxon>metagenomes</taxon>
        <taxon>ecological metagenomes</taxon>
    </lineage>
</organism>
<protein>
    <submittedName>
        <fullName evidence="1">Uncharacterized protein</fullName>
    </submittedName>
</protein>
<evidence type="ECO:0000313" key="1">
    <source>
        <dbReference type="EMBL" id="SVC87433.1"/>
    </source>
</evidence>
<name>A0A382QPL8_9ZZZZ</name>
<proteinExistence type="predicted"/>
<accession>A0A382QPL8</accession>
<sequence>MNKSILLFSFLVGISALGATSSDWSQFRGSMGQGHSAAKNLPLRWSATEN</sequence>
<gene>
    <name evidence="1" type="ORF">METZ01_LOCUS340287</name>
</gene>
<reference evidence="1" key="1">
    <citation type="submission" date="2018-05" db="EMBL/GenBank/DDBJ databases">
        <authorList>
            <person name="Lanie J.A."/>
            <person name="Ng W.-L."/>
            <person name="Kazmierczak K.M."/>
            <person name="Andrzejewski T.M."/>
            <person name="Davidsen T.M."/>
            <person name="Wayne K.J."/>
            <person name="Tettelin H."/>
            <person name="Glass J.I."/>
            <person name="Rusch D."/>
            <person name="Podicherti R."/>
            <person name="Tsui H.-C.T."/>
            <person name="Winkler M.E."/>
        </authorList>
    </citation>
    <scope>NUCLEOTIDE SEQUENCE</scope>
</reference>